<name>A0ABX7KBN9_9SPHN</name>
<protein>
    <submittedName>
        <fullName evidence="2">Uncharacterized protein</fullName>
    </submittedName>
</protein>
<evidence type="ECO:0000313" key="2">
    <source>
        <dbReference type="EMBL" id="QSB45698.1"/>
    </source>
</evidence>
<dbReference type="EMBL" id="CP061510">
    <property type="protein sequence ID" value="QSB45698.1"/>
    <property type="molecule type" value="Genomic_DNA"/>
</dbReference>
<sequence>MKHYPHPSPSASRPTGPRPPRRIPAFHPVPVGNRADGWTPARQAAFIGMLAQTRSVLAAAQSVRMGRESAYRLRRRGGAAGFIAAWDAALGKSHAPVNLASAKSTGLSARYRAEAGLAQVVMSAGRYMATSWKPDHNALLQLLAQLDRAVLATERER</sequence>
<keyword evidence="3" id="KW-1185">Reference proteome</keyword>
<reference evidence="2 3" key="1">
    <citation type="submission" date="2020-09" db="EMBL/GenBank/DDBJ databases">
        <title>Complete genome sequence of altererythrobacter flavus SS-21NJ, isolated from Dongying oil sludge in Shandong province.</title>
        <authorList>
            <person name="Sun S."/>
            <person name="Zhang Z."/>
        </authorList>
    </citation>
    <scope>NUCLEOTIDE SEQUENCE [LARGE SCALE GENOMIC DNA]</scope>
    <source>
        <strain evidence="2 3">SS-21NJ</strain>
    </source>
</reference>
<feature type="region of interest" description="Disordered" evidence="1">
    <location>
        <begin position="1"/>
        <end position="31"/>
    </location>
</feature>
<dbReference type="Proteomes" id="UP000663637">
    <property type="component" value="Chromosome"/>
</dbReference>
<proteinExistence type="predicted"/>
<organism evidence="2 3">
    <name type="scientific">Tsuneonella flava</name>
    <dbReference type="NCBI Taxonomy" id="2055955"/>
    <lineage>
        <taxon>Bacteria</taxon>
        <taxon>Pseudomonadati</taxon>
        <taxon>Pseudomonadota</taxon>
        <taxon>Alphaproteobacteria</taxon>
        <taxon>Sphingomonadales</taxon>
        <taxon>Erythrobacteraceae</taxon>
        <taxon>Tsuneonella</taxon>
    </lineage>
</organism>
<gene>
    <name evidence="2" type="ORF">IDJ81_06220</name>
</gene>
<accession>A0ABX7KBN9</accession>
<evidence type="ECO:0000313" key="3">
    <source>
        <dbReference type="Proteomes" id="UP000663637"/>
    </source>
</evidence>
<evidence type="ECO:0000256" key="1">
    <source>
        <dbReference type="SAM" id="MobiDB-lite"/>
    </source>
</evidence>
<dbReference type="RefSeq" id="WP_205444899.1">
    <property type="nucleotide sequence ID" value="NZ_CP061510.1"/>
</dbReference>